<dbReference type="Proteomes" id="UP000238322">
    <property type="component" value="Unassembled WGS sequence"/>
</dbReference>
<proteinExistence type="predicted"/>
<keyword evidence="2" id="KW-0472">Membrane</keyword>
<dbReference type="PROSITE" id="PS51257">
    <property type="entry name" value="PROKAR_LIPOPROTEIN"/>
    <property type="match status" value="1"/>
</dbReference>
<keyword evidence="2" id="KW-1133">Transmembrane helix</keyword>
<dbReference type="EMBL" id="PUHY01000012">
    <property type="protein sequence ID" value="PQO32253.1"/>
    <property type="molecule type" value="Genomic_DNA"/>
</dbReference>
<dbReference type="AlphaFoldDB" id="A0A2S8FJD5"/>
<sequence>MGRRNKETGEDISLFPFLSVLACVIGTLAMVIAMIAIQSLDNDAVDQAIEYEKKAKELEQGNEELAKLREQLKKKESELKSERSEEQRSLENAKKRLAELLAKLEKTEGELEKISVEGPKVDVAAQNEEIAKMEEELKSRREKIAQLTAQIKERKLPPEEAEVSIVPGGSGVGFTPTFVECDDGRIVIHDGGKTTPVRTAELNTNADFAKVLEEVKNNEKGTLVFLIRDDGLGTYHAARNFANTKGVKNGKLPVIGDGRIDLSYFKKQAKNS</sequence>
<accession>A0A2S8FJD5</accession>
<dbReference type="RefSeq" id="WP_105331265.1">
    <property type="nucleotide sequence ID" value="NZ_PUHY01000012.1"/>
</dbReference>
<feature type="coiled-coil region" evidence="1">
    <location>
        <begin position="48"/>
        <end position="150"/>
    </location>
</feature>
<keyword evidence="1" id="KW-0175">Coiled coil</keyword>
<evidence type="ECO:0000256" key="1">
    <source>
        <dbReference type="SAM" id="Coils"/>
    </source>
</evidence>
<organism evidence="3 4">
    <name type="scientific">Blastopirellula marina</name>
    <dbReference type="NCBI Taxonomy" id="124"/>
    <lineage>
        <taxon>Bacteria</taxon>
        <taxon>Pseudomonadati</taxon>
        <taxon>Planctomycetota</taxon>
        <taxon>Planctomycetia</taxon>
        <taxon>Pirellulales</taxon>
        <taxon>Pirellulaceae</taxon>
        <taxon>Blastopirellula</taxon>
    </lineage>
</organism>
<gene>
    <name evidence="3" type="ORF">C5Y83_18660</name>
</gene>
<reference evidence="3 4" key="1">
    <citation type="submission" date="2018-02" db="EMBL/GenBank/DDBJ databases">
        <title>Comparative genomes isolates from brazilian mangrove.</title>
        <authorList>
            <person name="Araujo J.E."/>
            <person name="Taketani R.G."/>
            <person name="Silva M.C.P."/>
            <person name="Loureco M.V."/>
            <person name="Andreote F.D."/>
        </authorList>
    </citation>
    <scope>NUCLEOTIDE SEQUENCE [LARGE SCALE GENOMIC DNA]</scope>
    <source>
        <strain evidence="3 4">Hex-1 MGV</strain>
    </source>
</reference>
<protein>
    <submittedName>
        <fullName evidence="3">Uncharacterized protein</fullName>
    </submittedName>
</protein>
<dbReference type="OrthoDB" id="213128at2"/>
<evidence type="ECO:0000256" key="2">
    <source>
        <dbReference type="SAM" id="Phobius"/>
    </source>
</evidence>
<feature type="transmembrane region" description="Helical" evidence="2">
    <location>
        <begin position="12"/>
        <end position="37"/>
    </location>
</feature>
<evidence type="ECO:0000313" key="3">
    <source>
        <dbReference type="EMBL" id="PQO32253.1"/>
    </source>
</evidence>
<comment type="caution">
    <text evidence="3">The sequence shown here is derived from an EMBL/GenBank/DDBJ whole genome shotgun (WGS) entry which is preliminary data.</text>
</comment>
<keyword evidence="2" id="KW-0812">Transmembrane</keyword>
<evidence type="ECO:0000313" key="4">
    <source>
        <dbReference type="Proteomes" id="UP000238322"/>
    </source>
</evidence>
<name>A0A2S8FJD5_9BACT</name>